<organism evidence="1 2">
    <name type="scientific">Heliobacterium chlorum</name>
    <dbReference type="NCBI Taxonomy" id="2698"/>
    <lineage>
        <taxon>Bacteria</taxon>
        <taxon>Bacillati</taxon>
        <taxon>Bacillota</taxon>
        <taxon>Clostridia</taxon>
        <taxon>Eubacteriales</taxon>
        <taxon>Heliobacteriaceae</taxon>
        <taxon>Heliobacterium</taxon>
    </lineage>
</organism>
<protein>
    <recommendedName>
        <fullName evidence="3">Flagellar protein FlgN</fullName>
    </recommendedName>
</protein>
<reference evidence="1 2" key="1">
    <citation type="submission" date="2020-07" db="EMBL/GenBank/DDBJ databases">
        <title>Draft whole-genome sequence of Heliobacterium chlorum DSM 3682, type strain.</title>
        <authorList>
            <person name="Kyndt J.A."/>
            <person name="Meyer T.E."/>
            <person name="Imhoff J.F."/>
        </authorList>
    </citation>
    <scope>NUCLEOTIDE SEQUENCE [LARGE SCALE GENOMIC DNA]</scope>
    <source>
        <strain evidence="1 2">DSM 3682</strain>
    </source>
</reference>
<dbReference type="EMBL" id="JACVHF010000006">
    <property type="protein sequence ID" value="MBC9784455.1"/>
    <property type="molecule type" value="Genomic_DNA"/>
</dbReference>
<gene>
    <name evidence="1" type="ORF">H1S01_08015</name>
</gene>
<dbReference type="Proteomes" id="UP000617402">
    <property type="component" value="Unassembled WGS sequence"/>
</dbReference>
<name>A0ABR7T291_HELCL</name>
<keyword evidence="2" id="KW-1185">Reference proteome</keyword>
<proteinExistence type="predicted"/>
<evidence type="ECO:0000313" key="2">
    <source>
        <dbReference type="Proteomes" id="UP000617402"/>
    </source>
</evidence>
<dbReference type="RefSeq" id="WP_188039572.1">
    <property type="nucleotide sequence ID" value="NZ_JACVHF010000006.1"/>
</dbReference>
<evidence type="ECO:0008006" key="3">
    <source>
        <dbReference type="Google" id="ProtNLM"/>
    </source>
</evidence>
<sequence length="138" mass="15809">MSSNDLLSQVLLEMIQLLRKAEKTTDSVIAAFEKAEFDDIDWINKTLEQREILLAQLLDLNQLRNTLDDPTRKQKSLSVILDALIRSIAVKDAKILERMMVLRGRLLGEYRQLSSDYQGVSRYGAYVDANPKLFNHQG</sequence>
<evidence type="ECO:0000313" key="1">
    <source>
        <dbReference type="EMBL" id="MBC9784455.1"/>
    </source>
</evidence>
<comment type="caution">
    <text evidence="1">The sequence shown here is derived from an EMBL/GenBank/DDBJ whole genome shotgun (WGS) entry which is preliminary data.</text>
</comment>
<accession>A0ABR7T291</accession>